<feature type="region of interest" description="Disordered" evidence="1">
    <location>
        <begin position="1"/>
        <end position="64"/>
    </location>
</feature>
<protein>
    <submittedName>
        <fullName evidence="2">RCG52554</fullName>
    </submittedName>
</protein>
<organism evidence="2 3">
    <name type="scientific">Rattus norvegicus</name>
    <name type="common">Rat</name>
    <dbReference type="NCBI Taxonomy" id="10116"/>
    <lineage>
        <taxon>Eukaryota</taxon>
        <taxon>Metazoa</taxon>
        <taxon>Chordata</taxon>
        <taxon>Craniata</taxon>
        <taxon>Vertebrata</taxon>
        <taxon>Euteleostomi</taxon>
        <taxon>Mammalia</taxon>
        <taxon>Eutheria</taxon>
        <taxon>Euarchontoglires</taxon>
        <taxon>Glires</taxon>
        <taxon>Rodentia</taxon>
        <taxon>Myomorpha</taxon>
        <taxon>Muroidea</taxon>
        <taxon>Muridae</taxon>
        <taxon>Murinae</taxon>
        <taxon>Rattus</taxon>
    </lineage>
</organism>
<feature type="compositionally biased region" description="Polar residues" evidence="1">
    <location>
        <begin position="1"/>
        <end position="46"/>
    </location>
</feature>
<gene>
    <name evidence="2" type="ORF">rCG_52554</name>
</gene>
<reference evidence="3" key="1">
    <citation type="submission" date="2005-09" db="EMBL/GenBank/DDBJ databases">
        <authorList>
            <person name="Mural R.J."/>
            <person name="Li P.W."/>
            <person name="Adams M.D."/>
            <person name="Amanatides P.G."/>
            <person name="Baden-Tillson H."/>
            <person name="Barnstead M."/>
            <person name="Chin S.H."/>
            <person name="Dew I."/>
            <person name="Evans C.A."/>
            <person name="Ferriera S."/>
            <person name="Flanigan M."/>
            <person name="Fosler C."/>
            <person name="Glodek A."/>
            <person name="Gu Z."/>
            <person name="Holt R.A."/>
            <person name="Jennings D."/>
            <person name="Kraft C.L."/>
            <person name="Lu F."/>
            <person name="Nguyen T."/>
            <person name="Nusskern D.R."/>
            <person name="Pfannkoch C.M."/>
            <person name="Sitter C."/>
            <person name="Sutton G.G."/>
            <person name="Venter J.C."/>
            <person name="Wang Z."/>
            <person name="Woodage T."/>
            <person name="Zheng X.H."/>
            <person name="Zhong F."/>
        </authorList>
    </citation>
    <scope>NUCLEOTIDE SEQUENCE [LARGE SCALE GENOMIC DNA]</scope>
    <source>
        <strain>BN</strain>
        <strain evidence="3">Sprague-Dawley</strain>
    </source>
</reference>
<evidence type="ECO:0000313" key="2">
    <source>
        <dbReference type="EMBL" id="EDM11398.1"/>
    </source>
</evidence>
<proteinExistence type="predicted"/>
<name>A6IRP6_RAT</name>
<dbReference type="Proteomes" id="UP000234681">
    <property type="component" value="Chromosome 11"/>
</dbReference>
<sequence length="64" mass="6968">MKTTHNPQTTRNTEVTTTLSASSSEQVQVETTSQTALSPDTTTTSHAPREKAHLQVHPPQKSPQ</sequence>
<evidence type="ECO:0000313" key="3">
    <source>
        <dbReference type="Proteomes" id="UP000234681"/>
    </source>
</evidence>
<evidence type="ECO:0000256" key="1">
    <source>
        <dbReference type="SAM" id="MobiDB-lite"/>
    </source>
</evidence>
<dbReference type="EMBL" id="CH473967">
    <property type="protein sequence ID" value="EDM11398.1"/>
    <property type="molecule type" value="Genomic_DNA"/>
</dbReference>
<accession>A6IRP6</accession>
<dbReference type="AlphaFoldDB" id="A6IRP6"/>